<evidence type="ECO:0000313" key="6">
    <source>
        <dbReference type="Proteomes" id="UP000198921"/>
    </source>
</evidence>
<feature type="region of interest" description="Disordered" evidence="2">
    <location>
        <begin position="183"/>
        <end position="208"/>
    </location>
</feature>
<protein>
    <submittedName>
        <fullName evidence="5">TLP18.3, Psb32 and MOLO-1 founding protein of phosphatase</fullName>
    </submittedName>
</protein>
<feature type="chain" id="PRO_5011765164" evidence="3">
    <location>
        <begin position="25"/>
        <end position="680"/>
    </location>
</feature>
<evidence type="ECO:0000256" key="1">
    <source>
        <dbReference type="SAM" id="Coils"/>
    </source>
</evidence>
<dbReference type="OrthoDB" id="5105562at2"/>
<gene>
    <name evidence="5" type="ORF">SAMN05660209_02014</name>
</gene>
<dbReference type="EMBL" id="FNOT01000004">
    <property type="protein sequence ID" value="SDY06709.1"/>
    <property type="molecule type" value="Genomic_DNA"/>
</dbReference>
<dbReference type="RefSeq" id="WP_091154566.1">
    <property type="nucleotide sequence ID" value="NZ_FNOT01000004.1"/>
</dbReference>
<feature type="region of interest" description="Disordered" evidence="2">
    <location>
        <begin position="649"/>
        <end position="680"/>
    </location>
</feature>
<organism evidence="5 6">
    <name type="scientific">Geodermatophilus africanus</name>
    <dbReference type="NCBI Taxonomy" id="1137993"/>
    <lineage>
        <taxon>Bacteria</taxon>
        <taxon>Bacillati</taxon>
        <taxon>Actinomycetota</taxon>
        <taxon>Actinomycetes</taxon>
        <taxon>Geodermatophilales</taxon>
        <taxon>Geodermatophilaceae</taxon>
        <taxon>Geodermatophilus</taxon>
    </lineage>
</organism>
<keyword evidence="3" id="KW-0732">Signal</keyword>
<dbReference type="STRING" id="1137993.SAMN05660209_02014"/>
<evidence type="ECO:0000256" key="2">
    <source>
        <dbReference type="SAM" id="MobiDB-lite"/>
    </source>
</evidence>
<keyword evidence="6" id="KW-1185">Reference proteome</keyword>
<evidence type="ECO:0000313" key="5">
    <source>
        <dbReference type="EMBL" id="SDY06709.1"/>
    </source>
</evidence>
<sequence length="680" mass="69607">MRRLPAVLALLAALVLLGGGPALAEPPFDVPEQVTDRAGVLVGDESSVEAAVAELQAEDQLQLFVVYVDSFDGLDQEEWATRTAELSGLGGNDVLFAVAVEDRLYAYNPPADFPLSREEIEEIIASDVEPELSAGDFDGAAIALAERLGSSGGGDGGDGGSGVGTVAVVGGIAAVAGGAYLVSRSRRRRQGPPPTQRIERPDPHAGVPTEQLEAQASTALLELDEAVKTSRLDLDYARLQYGADAVAGFAEALTASEQDLSRAFTLRQELDDEHPEDEPTKRRMLTEMLQATAAADARLDEQAEGFDRLRDLERTAPQALDALASRATALRGRLPADEERLAALQRRYAPAALAPVADNPAQARARLDAAEQEITEARSELAAGRAAAAVGDIRVAEDALAQTGTLLDALVRLGDDLQAAEARVAQVRAETEEDLAEARALIAGGTGAGLRSQVARAEAALTAADAAARPGDGGLPDPLAALRQLEEADIALEQALGVARDAEQRARRAAASLDQALLTARSGIAAAGDFISTRRGAVGPEARTRLAEAQRHLDLAVAQGRTDPVGALREAQLADTLAQEALRRAQSDVAGWGGGGYGPGGFGGGHGPGGFGGGRGGVDLGSLVLGGILFGGGGAGGYGGGYGGGSRGGFGTGGGSRGGGRRPGSFGGSRSRGRSGGGRF</sequence>
<feature type="compositionally biased region" description="Gly residues" evidence="2">
    <location>
        <begin position="649"/>
        <end position="667"/>
    </location>
</feature>
<accession>A0A1H3GWI2</accession>
<dbReference type="Gene3D" id="3.10.310.50">
    <property type="match status" value="1"/>
</dbReference>
<evidence type="ECO:0000259" key="4">
    <source>
        <dbReference type="Pfam" id="PF04536"/>
    </source>
</evidence>
<dbReference type="AlphaFoldDB" id="A0A1H3GWI2"/>
<keyword evidence="1" id="KW-0175">Coiled coil</keyword>
<reference evidence="6" key="1">
    <citation type="submission" date="2016-10" db="EMBL/GenBank/DDBJ databases">
        <authorList>
            <person name="Varghese N."/>
            <person name="Submissions S."/>
        </authorList>
    </citation>
    <scope>NUCLEOTIDE SEQUENCE [LARGE SCALE GENOMIC DNA]</scope>
    <source>
        <strain evidence="6">DSM 45422</strain>
    </source>
</reference>
<feature type="signal peptide" evidence="3">
    <location>
        <begin position="1"/>
        <end position="24"/>
    </location>
</feature>
<dbReference type="Proteomes" id="UP000198921">
    <property type="component" value="Unassembled WGS sequence"/>
</dbReference>
<feature type="domain" description="TPM" evidence="4">
    <location>
        <begin position="34"/>
        <end position="149"/>
    </location>
</feature>
<name>A0A1H3GWI2_9ACTN</name>
<proteinExistence type="predicted"/>
<evidence type="ECO:0000256" key="3">
    <source>
        <dbReference type="SAM" id="SignalP"/>
    </source>
</evidence>
<dbReference type="InterPro" id="IPR007621">
    <property type="entry name" value="TPM_dom"/>
</dbReference>
<feature type="coiled-coil region" evidence="1">
    <location>
        <begin position="360"/>
        <end position="437"/>
    </location>
</feature>
<dbReference type="Pfam" id="PF04536">
    <property type="entry name" value="TPM_phosphatase"/>
    <property type="match status" value="1"/>
</dbReference>